<feature type="region of interest" description="Disordered" evidence="1">
    <location>
        <begin position="1"/>
        <end position="69"/>
    </location>
</feature>
<evidence type="ECO:0000313" key="4">
    <source>
        <dbReference type="Proteomes" id="UP001328107"/>
    </source>
</evidence>
<comment type="caution">
    <text evidence="3">The sequence shown here is derived from an EMBL/GenBank/DDBJ whole genome shotgun (WGS) entry which is preliminary data.</text>
</comment>
<keyword evidence="2" id="KW-0812">Transmembrane</keyword>
<keyword evidence="4" id="KW-1185">Reference proteome</keyword>
<sequence length="224" mass="24263">IHPGSPVDHHSLKYPDRKLKTSQMRDHNGAVQQDATTSAYESTDSIGGSSTATLDRDSSSGISSNSSTLSMEGCYDNPVLSIEDDVSARGIRLGAMTVSACSSATNSLPSTSRDLNQNDLPRAERADKRMRKFGRIPWIVAIAENVDSDPMMSQLEVEKRPSCVPAYILIFLLLFLVLSIGAITTIMDVRPVFIYGPKPANTSFFPVHSSVLDKVLESNSTLIG</sequence>
<dbReference type="AlphaFoldDB" id="A0AAN5CEP5"/>
<gene>
    <name evidence="3" type="ORF">PMAYCL1PPCAC_10399</name>
</gene>
<evidence type="ECO:0000313" key="3">
    <source>
        <dbReference type="EMBL" id="GMR40204.1"/>
    </source>
</evidence>
<protein>
    <submittedName>
        <fullName evidence="3">Uncharacterized protein</fullName>
    </submittedName>
</protein>
<feature type="transmembrane region" description="Helical" evidence="2">
    <location>
        <begin position="166"/>
        <end position="189"/>
    </location>
</feature>
<name>A0AAN5CEP5_9BILA</name>
<feature type="region of interest" description="Disordered" evidence="1">
    <location>
        <begin position="103"/>
        <end position="123"/>
    </location>
</feature>
<organism evidence="3 4">
    <name type="scientific">Pristionchus mayeri</name>
    <dbReference type="NCBI Taxonomy" id="1317129"/>
    <lineage>
        <taxon>Eukaryota</taxon>
        <taxon>Metazoa</taxon>
        <taxon>Ecdysozoa</taxon>
        <taxon>Nematoda</taxon>
        <taxon>Chromadorea</taxon>
        <taxon>Rhabditida</taxon>
        <taxon>Rhabditina</taxon>
        <taxon>Diplogasteromorpha</taxon>
        <taxon>Diplogasteroidea</taxon>
        <taxon>Neodiplogasteridae</taxon>
        <taxon>Pristionchus</taxon>
    </lineage>
</organism>
<feature type="non-terminal residue" evidence="3">
    <location>
        <position position="1"/>
    </location>
</feature>
<accession>A0AAN5CEP5</accession>
<feature type="compositionally biased region" description="Basic and acidic residues" evidence="1">
    <location>
        <begin position="7"/>
        <end position="28"/>
    </location>
</feature>
<reference evidence="4" key="1">
    <citation type="submission" date="2022-10" db="EMBL/GenBank/DDBJ databases">
        <title>Genome assembly of Pristionchus species.</title>
        <authorList>
            <person name="Yoshida K."/>
            <person name="Sommer R.J."/>
        </authorList>
    </citation>
    <scope>NUCLEOTIDE SEQUENCE [LARGE SCALE GENOMIC DNA]</scope>
    <source>
        <strain evidence="4">RS5460</strain>
    </source>
</reference>
<dbReference type="EMBL" id="BTRK01000003">
    <property type="protein sequence ID" value="GMR40204.1"/>
    <property type="molecule type" value="Genomic_DNA"/>
</dbReference>
<evidence type="ECO:0000256" key="1">
    <source>
        <dbReference type="SAM" id="MobiDB-lite"/>
    </source>
</evidence>
<proteinExistence type="predicted"/>
<feature type="compositionally biased region" description="Low complexity" evidence="1">
    <location>
        <begin position="59"/>
        <end position="69"/>
    </location>
</feature>
<feature type="compositionally biased region" description="Polar residues" evidence="1">
    <location>
        <begin position="103"/>
        <end position="119"/>
    </location>
</feature>
<dbReference type="Proteomes" id="UP001328107">
    <property type="component" value="Unassembled WGS sequence"/>
</dbReference>
<keyword evidence="2" id="KW-0472">Membrane</keyword>
<keyword evidence="2" id="KW-1133">Transmembrane helix</keyword>
<evidence type="ECO:0000256" key="2">
    <source>
        <dbReference type="SAM" id="Phobius"/>
    </source>
</evidence>
<feature type="compositionally biased region" description="Polar residues" evidence="1">
    <location>
        <begin position="30"/>
        <end position="53"/>
    </location>
</feature>